<feature type="region of interest" description="Disordered" evidence="1">
    <location>
        <begin position="68"/>
        <end position="144"/>
    </location>
</feature>
<reference evidence="2" key="1">
    <citation type="submission" date="2022-07" db="EMBL/GenBank/DDBJ databases">
        <title>Phylogenomic reconstructions and comparative analyses of Kickxellomycotina fungi.</title>
        <authorList>
            <person name="Reynolds N.K."/>
            <person name="Stajich J.E."/>
            <person name="Barry K."/>
            <person name="Grigoriev I.V."/>
            <person name="Crous P."/>
            <person name="Smith M.E."/>
        </authorList>
    </citation>
    <scope>NUCLEOTIDE SEQUENCE</scope>
    <source>
        <strain evidence="2">BCRC 34381</strain>
    </source>
</reference>
<organism evidence="2 3">
    <name type="scientific">Coemansia biformis</name>
    <dbReference type="NCBI Taxonomy" id="1286918"/>
    <lineage>
        <taxon>Eukaryota</taxon>
        <taxon>Fungi</taxon>
        <taxon>Fungi incertae sedis</taxon>
        <taxon>Zoopagomycota</taxon>
        <taxon>Kickxellomycotina</taxon>
        <taxon>Kickxellomycetes</taxon>
        <taxon>Kickxellales</taxon>
        <taxon>Kickxellaceae</taxon>
        <taxon>Coemansia</taxon>
    </lineage>
</organism>
<protein>
    <submittedName>
        <fullName evidence="2">Uncharacterized protein</fullName>
    </submittedName>
</protein>
<dbReference type="AlphaFoldDB" id="A0A9W8CVI7"/>
<dbReference type="OrthoDB" id="5598769at2759"/>
<comment type="caution">
    <text evidence="2">The sequence shown here is derived from an EMBL/GenBank/DDBJ whole genome shotgun (WGS) entry which is preliminary data.</text>
</comment>
<feature type="compositionally biased region" description="Polar residues" evidence="1">
    <location>
        <begin position="97"/>
        <end position="107"/>
    </location>
</feature>
<gene>
    <name evidence="2" type="ORF">LPJ61_005660</name>
</gene>
<keyword evidence="3" id="KW-1185">Reference proteome</keyword>
<dbReference type="Proteomes" id="UP001143981">
    <property type="component" value="Unassembled WGS sequence"/>
</dbReference>
<feature type="compositionally biased region" description="Pro residues" evidence="1">
    <location>
        <begin position="109"/>
        <end position="121"/>
    </location>
</feature>
<evidence type="ECO:0000313" key="3">
    <source>
        <dbReference type="Proteomes" id="UP001143981"/>
    </source>
</evidence>
<name>A0A9W8CVI7_9FUNG</name>
<feature type="compositionally biased region" description="Low complexity" evidence="1">
    <location>
        <begin position="71"/>
        <end position="82"/>
    </location>
</feature>
<proteinExistence type="predicted"/>
<sequence length="412" mass="44616">MLHREPLSYRQRLNAYIAAQSSATLVYPQEPELHMPYPHEPMYYTSRKPLPNESGPTLVPQAAASSVWANQPPQQQQQQQMQFAGGGGVTPGYSVGATQGYTGSVSPYQPRPMHTPYPRPNHPASGVSHYPSDSGSGYYSGETSVAPRKPTNTFVACAKDCFQSIAIQDAVPVVATICGAVIHHIGNRKSDSFAPYQKPAWVRYVCNAMMIFSGFAFARARGIIGARKDKKQQQAANQASEPNGANGMRGISGPVSSSVVSASRSGRARVPENAAEDIQRLFGVDASRADAEHIIDEYDARWAVPKSAAKRHYYDVYHAKVGLRNANAQTMGGAAAIRALRKETQQQRHQKDCKSARCSGLAKSTVMDSALAEAHYLLQRKAAVARLGPNDTIESVGRIALATIIKMKVGPH</sequence>
<feature type="region of interest" description="Disordered" evidence="1">
    <location>
        <begin position="228"/>
        <end position="256"/>
    </location>
</feature>
<accession>A0A9W8CVI7</accession>
<feature type="compositionally biased region" description="Low complexity" evidence="1">
    <location>
        <begin position="128"/>
        <end position="144"/>
    </location>
</feature>
<evidence type="ECO:0000256" key="1">
    <source>
        <dbReference type="SAM" id="MobiDB-lite"/>
    </source>
</evidence>
<dbReference type="EMBL" id="JANBOI010002026">
    <property type="protein sequence ID" value="KAJ1725263.1"/>
    <property type="molecule type" value="Genomic_DNA"/>
</dbReference>
<evidence type="ECO:0000313" key="2">
    <source>
        <dbReference type="EMBL" id="KAJ1725263.1"/>
    </source>
</evidence>